<keyword evidence="2" id="KW-0067">ATP-binding</keyword>
<evidence type="ECO:0000256" key="1">
    <source>
        <dbReference type="ARBA" id="ARBA00022741"/>
    </source>
</evidence>
<dbReference type="AlphaFoldDB" id="A0A9W5Z2P9"/>
<dbReference type="Gene3D" id="3.30.420.40">
    <property type="match status" value="2"/>
</dbReference>
<dbReference type="Proteomes" id="UP001143548">
    <property type="component" value="Unassembled WGS sequence"/>
</dbReference>
<comment type="caution">
    <text evidence="3">The sequence shown here is derived from an EMBL/GenBank/DDBJ whole genome shotgun (WGS) entry which is preliminary data.</text>
</comment>
<dbReference type="PANTHER" id="PTHR14187">
    <property type="entry name" value="ALPHA KINASE/ELONGATION FACTOR 2 KINASE"/>
    <property type="match status" value="1"/>
</dbReference>
<sequence length="597" mass="67332">MTLRVDKDAQITFGVDFGTTYTGTLSFEECVGYALRKLGMRKGHDAEKLIEQWPAPNSTTMTAPKVPSIIQYKPDRWGAQVVVGSNAQCSSLFKLFLEPNYDRRGDDYASLNFLIDHKGLGLPDNKTEFGIIRDYLHRVWEHTRNQLSDNTRQAIRRHPVHYTITVPGIWERETRKALEQIVRDAGLAPKANDILTMIPEPIAAAVAVFEQKEDTFRDDDILLICDIGGGTIDVGSVLIRQTESGRYMRQLEPTRGNRGMLSVETAFYRTMVSRFRDAFKTQDVKAIGPSSALIRAFRDHYETFTPESLEEHDWVCRLPLKIPLMGDNPGIYDRSRKQIILSARDIQAFLDPVVDMAVSLITEQRRIVAGAGFDKKKQASHIYLVGGGAENAYVLRSVRTRMGNEQTVDVSAPDRPQVAVVRGAAVYGLDDVLSIHRCPQYIGFECPQEYHADRHGQPQQGLSMIRDPVDGRQMVTGAAVWVLDMGRIYHEGAVETENVTEYFLDGKVGDRHKNIFVSRNPRPPVSVTGLTPSSAIEIRFRQVPAVRLEATEVDGRRQIRICYEISTTFLPIDNRIEFVARVNNQEIGRQAMKMPLP</sequence>
<evidence type="ECO:0000256" key="2">
    <source>
        <dbReference type="ARBA" id="ARBA00022840"/>
    </source>
</evidence>
<dbReference type="CDD" id="cd10170">
    <property type="entry name" value="ASKHA_NBD_HSP70"/>
    <property type="match status" value="1"/>
</dbReference>
<evidence type="ECO:0000313" key="3">
    <source>
        <dbReference type="EMBL" id="GKZ26517.1"/>
    </source>
</evidence>
<dbReference type="SUPFAM" id="SSF53067">
    <property type="entry name" value="Actin-like ATPase domain"/>
    <property type="match status" value="1"/>
</dbReference>
<protein>
    <submittedName>
        <fullName evidence="3">Uncharacterized protein</fullName>
    </submittedName>
</protein>
<evidence type="ECO:0000313" key="4">
    <source>
        <dbReference type="Proteomes" id="UP001143548"/>
    </source>
</evidence>
<accession>A0A9W5Z2P9</accession>
<organism evidence="3 4">
    <name type="scientific">Aspergillus brasiliensis</name>
    <dbReference type="NCBI Taxonomy" id="319629"/>
    <lineage>
        <taxon>Eukaryota</taxon>
        <taxon>Fungi</taxon>
        <taxon>Dikarya</taxon>
        <taxon>Ascomycota</taxon>
        <taxon>Pezizomycotina</taxon>
        <taxon>Eurotiomycetes</taxon>
        <taxon>Eurotiomycetidae</taxon>
        <taxon>Eurotiales</taxon>
        <taxon>Aspergillaceae</taxon>
        <taxon>Aspergillus</taxon>
        <taxon>Aspergillus subgen. Circumdati</taxon>
    </lineage>
</organism>
<keyword evidence="1" id="KW-0547">Nucleotide-binding</keyword>
<reference evidence="3" key="1">
    <citation type="submission" date="2022-07" db="EMBL/GenBank/DDBJ databases">
        <title>Taxonomy of Aspergillus series Nigri: significant species reduction supported by multi-species coalescent approaches.</title>
        <authorList>
            <person name="Bian C."/>
            <person name="Kusuya Y."/>
            <person name="Sklenar F."/>
            <person name="D'hooge E."/>
            <person name="Yaguchi T."/>
            <person name="Takahashi H."/>
            <person name="Hubka V."/>
        </authorList>
    </citation>
    <scope>NUCLEOTIDE SEQUENCE</scope>
    <source>
        <strain evidence="3">CBS 733.88</strain>
    </source>
</reference>
<dbReference type="GO" id="GO:0005524">
    <property type="term" value="F:ATP binding"/>
    <property type="evidence" value="ECO:0007669"/>
    <property type="project" value="UniProtKB-KW"/>
</dbReference>
<proteinExistence type="predicted"/>
<name>A0A9W5Z2P9_9EURO</name>
<dbReference type="EMBL" id="BROQ01000149">
    <property type="protein sequence ID" value="GKZ26517.1"/>
    <property type="molecule type" value="Genomic_DNA"/>
</dbReference>
<dbReference type="Gene3D" id="3.90.640.10">
    <property type="entry name" value="Actin, Chain A, domain 4"/>
    <property type="match status" value="1"/>
</dbReference>
<dbReference type="PANTHER" id="PTHR14187:SF5">
    <property type="entry name" value="HEAT SHOCK 70 KDA PROTEIN 12A"/>
    <property type="match status" value="1"/>
</dbReference>
<dbReference type="InterPro" id="IPR043129">
    <property type="entry name" value="ATPase_NBD"/>
</dbReference>
<dbReference type="GO" id="GO:0140662">
    <property type="term" value="F:ATP-dependent protein folding chaperone"/>
    <property type="evidence" value="ECO:0007669"/>
    <property type="project" value="InterPro"/>
</dbReference>
<dbReference type="Pfam" id="PF00012">
    <property type="entry name" value="HSP70"/>
    <property type="match status" value="1"/>
</dbReference>
<dbReference type="InterPro" id="IPR013126">
    <property type="entry name" value="Hsp_70_fam"/>
</dbReference>
<gene>
    <name evidence="3" type="ORF">AbraCBS73388_002605</name>
</gene>